<keyword evidence="3" id="KW-1185">Reference proteome</keyword>
<comment type="caution">
    <text evidence="1">The sequence shown here is derived from an EMBL/GenBank/DDBJ whole genome shotgun (WGS) entry which is preliminary data.</text>
</comment>
<organism evidence="1 3">
    <name type="scientific">Polarella glacialis</name>
    <name type="common">Dinoflagellate</name>
    <dbReference type="NCBI Taxonomy" id="89957"/>
    <lineage>
        <taxon>Eukaryota</taxon>
        <taxon>Sar</taxon>
        <taxon>Alveolata</taxon>
        <taxon>Dinophyceae</taxon>
        <taxon>Suessiales</taxon>
        <taxon>Suessiaceae</taxon>
        <taxon>Polarella</taxon>
    </lineage>
</organism>
<evidence type="ECO:0000313" key="3">
    <source>
        <dbReference type="Proteomes" id="UP000654075"/>
    </source>
</evidence>
<protein>
    <submittedName>
        <fullName evidence="1">Uncharacterized protein</fullName>
    </submittedName>
</protein>
<gene>
    <name evidence="1" type="ORF">PGLA1383_LOCUS24043</name>
    <name evidence="2" type="ORF">PGLA2088_LOCUS28381</name>
</gene>
<accession>A0A813EXS3</accession>
<dbReference type="EMBL" id="CAJNNW010027858">
    <property type="protein sequence ID" value="CAE8693444.1"/>
    <property type="molecule type" value="Genomic_DNA"/>
</dbReference>
<feature type="non-terminal residue" evidence="1">
    <location>
        <position position="1"/>
    </location>
</feature>
<sequence length="75" mass="7885">AGPGFVAPPPSFVVSSTEDDCCPPSVHSGPYVEAARRSGAAVEYIEGKFGGHGFGLKPFWTVRCLSWLNGLGFGR</sequence>
<evidence type="ECO:0000313" key="1">
    <source>
        <dbReference type="EMBL" id="CAE8606042.1"/>
    </source>
</evidence>
<dbReference type="Gene3D" id="3.40.50.1820">
    <property type="entry name" value="alpha/beta hydrolase"/>
    <property type="match status" value="1"/>
</dbReference>
<dbReference type="Proteomes" id="UP000626109">
    <property type="component" value="Unassembled WGS sequence"/>
</dbReference>
<name>A0A813EXS3_POLGL</name>
<evidence type="ECO:0000313" key="2">
    <source>
        <dbReference type="EMBL" id="CAE8693444.1"/>
    </source>
</evidence>
<dbReference type="AlphaFoldDB" id="A0A813EXS3"/>
<reference evidence="1" key="1">
    <citation type="submission" date="2021-02" db="EMBL/GenBank/DDBJ databases">
        <authorList>
            <person name="Dougan E. K."/>
            <person name="Rhodes N."/>
            <person name="Thang M."/>
            <person name="Chan C."/>
        </authorList>
    </citation>
    <scope>NUCLEOTIDE SEQUENCE</scope>
</reference>
<dbReference type="Proteomes" id="UP000654075">
    <property type="component" value="Unassembled WGS sequence"/>
</dbReference>
<dbReference type="EMBL" id="CAJNNV010018540">
    <property type="protein sequence ID" value="CAE8606042.1"/>
    <property type="molecule type" value="Genomic_DNA"/>
</dbReference>
<dbReference type="SUPFAM" id="SSF53474">
    <property type="entry name" value="alpha/beta-Hydrolases"/>
    <property type="match status" value="1"/>
</dbReference>
<proteinExistence type="predicted"/>
<dbReference type="InterPro" id="IPR029058">
    <property type="entry name" value="AB_hydrolase_fold"/>
</dbReference>